<keyword evidence="2" id="KW-0732">Signal</keyword>
<evidence type="ECO:0000256" key="1">
    <source>
        <dbReference type="SAM" id="Phobius"/>
    </source>
</evidence>
<keyword evidence="1" id="KW-0812">Transmembrane</keyword>
<keyword evidence="4" id="KW-1185">Reference proteome</keyword>
<feature type="transmembrane region" description="Helical" evidence="1">
    <location>
        <begin position="141"/>
        <end position="157"/>
    </location>
</feature>
<proteinExistence type="predicted"/>
<feature type="signal peptide" evidence="2">
    <location>
        <begin position="1"/>
        <end position="19"/>
    </location>
</feature>
<keyword evidence="1" id="KW-0472">Membrane</keyword>
<dbReference type="Proteomes" id="UP001152321">
    <property type="component" value="Unassembled WGS sequence"/>
</dbReference>
<feature type="transmembrane region" description="Helical" evidence="1">
    <location>
        <begin position="169"/>
        <end position="185"/>
    </location>
</feature>
<protein>
    <submittedName>
        <fullName evidence="3">Uncharacterized protein</fullName>
    </submittedName>
</protein>
<evidence type="ECO:0000256" key="2">
    <source>
        <dbReference type="SAM" id="SignalP"/>
    </source>
</evidence>
<accession>A0ABT6DL66</accession>
<dbReference type="RefSeq" id="WP_277577347.1">
    <property type="nucleotide sequence ID" value="NZ_JANRMI010000002.1"/>
</dbReference>
<gene>
    <name evidence="3" type="ORF">NWE73_05815</name>
</gene>
<feature type="transmembrane region" description="Helical" evidence="1">
    <location>
        <begin position="78"/>
        <end position="99"/>
    </location>
</feature>
<evidence type="ECO:0000313" key="3">
    <source>
        <dbReference type="EMBL" id="MDG0815868.1"/>
    </source>
</evidence>
<organism evidence="3 4">
    <name type="scientific">Bdellovibrio svalbardensis</name>
    <dbReference type="NCBI Taxonomy" id="2972972"/>
    <lineage>
        <taxon>Bacteria</taxon>
        <taxon>Pseudomonadati</taxon>
        <taxon>Bdellovibrionota</taxon>
        <taxon>Bdellovibrionia</taxon>
        <taxon>Bdellovibrionales</taxon>
        <taxon>Pseudobdellovibrionaceae</taxon>
        <taxon>Bdellovibrio</taxon>
    </lineage>
</organism>
<feature type="transmembrane region" description="Helical" evidence="1">
    <location>
        <begin position="51"/>
        <end position="71"/>
    </location>
</feature>
<sequence length="186" mass="20907">MIRVFLVFLILALSCVGHARERQNYYDGNAQWKEFQQFVAEQRAEDEKLGLSYMISGAVATIGGVYGYYAAEEVFSRSMFAITSTVGLAAIGLGASYYWTGNEYDSLYYALEGSGLSLSERNKVLQRYLEKEKIERENRKWIRVATHAVIAAVNFYSASRETNDDAKTVFVFLGGVNALMAVTYSF</sequence>
<name>A0ABT6DL66_9BACT</name>
<keyword evidence="1" id="KW-1133">Transmembrane helix</keyword>
<evidence type="ECO:0000313" key="4">
    <source>
        <dbReference type="Proteomes" id="UP001152321"/>
    </source>
</evidence>
<dbReference type="PROSITE" id="PS51257">
    <property type="entry name" value="PROKAR_LIPOPROTEIN"/>
    <property type="match status" value="1"/>
</dbReference>
<comment type="caution">
    <text evidence="3">The sequence shown here is derived from an EMBL/GenBank/DDBJ whole genome shotgun (WGS) entry which is preliminary data.</text>
</comment>
<feature type="chain" id="PRO_5046508871" evidence="2">
    <location>
        <begin position="20"/>
        <end position="186"/>
    </location>
</feature>
<dbReference type="EMBL" id="JANRMI010000002">
    <property type="protein sequence ID" value="MDG0815868.1"/>
    <property type="molecule type" value="Genomic_DNA"/>
</dbReference>
<reference evidence="3" key="1">
    <citation type="submission" date="2022-08" db="EMBL/GenBank/DDBJ databases">
        <title>Novel Bdellovibrio Species Isolated from Svalbard: Designation Bdellovibrio svalbardensis.</title>
        <authorList>
            <person name="Mitchell R.J."/>
            <person name="Choi S.Y."/>
        </authorList>
    </citation>
    <scope>NUCLEOTIDE SEQUENCE</scope>
    <source>
        <strain evidence="3">PAP01</strain>
    </source>
</reference>